<dbReference type="InterPro" id="IPR002126">
    <property type="entry name" value="Cadherin-like_dom"/>
</dbReference>
<evidence type="ECO:0000256" key="6">
    <source>
        <dbReference type="ARBA" id="ARBA00022723"/>
    </source>
</evidence>
<comment type="function">
    <text evidence="17">A component of desmosome cell-cell junctions which are required for positive regulation of cellular adhesion. Involved in the interaction of plaque proteins and intermediate filaments mediating cell-cell adhesion.</text>
</comment>
<dbReference type="GO" id="GO:0007156">
    <property type="term" value="P:homophilic cell adhesion via plasma membrane adhesion molecules"/>
    <property type="evidence" value="ECO:0007669"/>
    <property type="project" value="InterPro"/>
</dbReference>
<feature type="domain" description="Cadherin" evidence="19">
    <location>
        <begin position="276"/>
        <end position="409"/>
    </location>
</feature>
<keyword evidence="11" id="KW-0965">Cell junction</keyword>
<dbReference type="PRINTS" id="PR01819">
    <property type="entry name" value="DESMOGLEIN"/>
</dbReference>
<keyword evidence="13 18" id="KW-0472">Membrane</keyword>
<proteinExistence type="predicted"/>
<evidence type="ECO:0000256" key="2">
    <source>
        <dbReference type="ARBA" id="ARBA00004568"/>
    </source>
</evidence>
<dbReference type="InterPro" id="IPR027397">
    <property type="entry name" value="Catenin-bd_sf"/>
</dbReference>
<organism evidence="20 21">
    <name type="scientific">Engystomops pustulosus</name>
    <name type="common">Tungara frog</name>
    <name type="synonym">Physalaemus pustulosus</name>
    <dbReference type="NCBI Taxonomy" id="76066"/>
    <lineage>
        <taxon>Eukaryota</taxon>
        <taxon>Metazoa</taxon>
        <taxon>Chordata</taxon>
        <taxon>Craniata</taxon>
        <taxon>Vertebrata</taxon>
        <taxon>Euteleostomi</taxon>
        <taxon>Amphibia</taxon>
        <taxon>Batrachia</taxon>
        <taxon>Anura</taxon>
        <taxon>Neobatrachia</taxon>
        <taxon>Hyloidea</taxon>
        <taxon>Leptodactylidae</taxon>
        <taxon>Leiuperinae</taxon>
        <taxon>Engystomops</taxon>
    </lineage>
</organism>
<keyword evidence="5 16" id="KW-0812">Transmembrane</keyword>
<feature type="domain" description="Cadherin" evidence="19">
    <location>
        <begin position="75"/>
        <end position="164"/>
    </location>
</feature>
<dbReference type="InterPro" id="IPR009122">
    <property type="entry name" value="Desmosomal_cadherin"/>
</dbReference>
<dbReference type="InterPro" id="IPR000233">
    <property type="entry name" value="Cadherin_Y-type_LIR"/>
</dbReference>
<evidence type="ECO:0000256" key="13">
    <source>
        <dbReference type="ARBA" id="ARBA00023136"/>
    </source>
</evidence>
<dbReference type="Gene3D" id="4.10.900.10">
    <property type="entry name" value="TCF3-CBD (Catenin binding domain)"/>
    <property type="match status" value="1"/>
</dbReference>
<evidence type="ECO:0000256" key="12">
    <source>
        <dbReference type="ARBA" id="ARBA00022989"/>
    </source>
</evidence>
<evidence type="ECO:0000256" key="4">
    <source>
        <dbReference type="ARBA" id="ARBA00022685"/>
    </source>
</evidence>
<dbReference type="PRINTS" id="PR01818">
    <property type="entry name" value="DESMOCADHERN"/>
</dbReference>
<sequence>MKRTPAGGGGGGGGISIMLLLMVILDFGQGLHLERVKRAGKPGEKTVYLARHKREWIIPPVSIYEEQDNSFKNPIARIQSDIKLDRSRRIRYSIIGPGVTQAPLGIFLIDENSGDLNVTGIVDREEISMFFLKGYARDQNGVDVEPPIDLRVKVLDINDNDPIFAQDIFTATVEELSVSNSLVMVLNATDADEPNTVNSQLAYRVLSQEPGSSEFVVTKNGEIRTTSVVLDREKQSSYTLVVEVRDLDGDLKNGKANTASVKVKVKDVNDNIPILEKEQYEGAVEENVANVEILRMKVFDNDQEFTDNWFAKFDIISGNEDNYFEIVTDTDTNEGVLMIVKEADYEVLQSAELSVVVSNRAEYHSSIKHLVVGGGGGGAGGAAGGAGGGGGKPIPIKVQVKNVREGPVFKPRRKILTIAEGKTVLNKVIGSYQAYDSDTGKVADHVKYAKEYDPDNWFMIDQTTAEIKLIKIPDRESIYVVNGTYVAKILAISEDLPGKTATGTIAIEVEDVNDNCPVLINPDQTVCNNAKFINLTAMDPDGFPNGAPLKFVVVDDPPGNAKLWSIGKTDAVSAQLIPKDLWEGPHKVKVLITDNQGLSCPETQALMLTVCTCNNDAFACSERRTDSSIGLGGGAIALMILACLLLLLVPLLLLLCSCGSGGKGFLAVDGPEQSMLIHNKEGPEPVDAAAIPATIGTIGAAGLTAGAGAGMAYGMQSMDGYGYNKEMYHSSMMMDRQYEENQVLMSRGEMTARAGSSGGVRMMSGMASAAGAAAGAGYGYGVAGSAGSQAALNEEFIKGYFYDRVMGCADEDMAQASKDCILIYSQEGTGSIAGSVGCCSIIESEFEDDYLDDLGLKFKALADICQGVNSSVEISQYKSYEQLHQAALETEAITDIRVVENEETVEEHHQAMDHSYMSSESQVERLEPQSMATEESYVTSRYVQEPVMRGNLLVTEKSYTTAPTIILEPVRQQNVLVTERIIRPATSLHNVVDINEGENVLVTERVIQADKGFSGFVSEPRDSQYMLVTERLLDPSSNLSASSISIPDQSVGRNVMVTERHYTPITTVNGSTRTAINGGARIPVEVSGGQNMVKESVSILDGGVIGQTHLKQGGYLVEELNPASSNVEKSSSRVTKYNTVHYTRS</sequence>
<evidence type="ECO:0000256" key="1">
    <source>
        <dbReference type="ARBA" id="ARBA00004251"/>
    </source>
</evidence>
<dbReference type="GO" id="GO:0030057">
    <property type="term" value="C:desmosome"/>
    <property type="evidence" value="ECO:0007669"/>
    <property type="project" value="UniProtKB-SubCell"/>
</dbReference>
<evidence type="ECO:0000256" key="7">
    <source>
        <dbReference type="ARBA" id="ARBA00022729"/>
    </source>
</evidence>
<comment type="caution">
    <text evidence="20">The sequence shown here is derived from an EMBL/GenBank/DDBJ whole genome shotgun (WGS) entry which is preliminary data.</text>
</comment>
<dbReference type="FunFam" id="2.60.40.60:FF:000074">
    <property type="entry name" value="Desmoglein 4"/>
    <property type="match status" value="1"/>
</dbReference>
<evidence type="ECO:0000313" key="20">
    <source>
        <dbReference type="EMBL" id="KAG8570972.1"/>
    </source>
</evidence>
<keyword evidence="3" id="KW-1003">Cell membrane</keyword>
<dbReference type="PRINTS" id="PR00205">
    <property type="entry name" value="CADHERIN"/>
</dbReference>
<keyword evidence="10 16" id="KW-0130">Cell adhesion</keyword>
<dbReference type="SMART" id="SM00112">
    <property type="entry name" value="CA"/>
    <property type="match status" value="4"/>
</dbReference>
<dbReference type="PROSITE" id="PS00232">
    <property type="entry name" value="CADHERIN_1"/>
    <property type="match status" value="3"/>
</dbReference>
<evidence type="ECO:0000256" key="11">
    <source>
        <dbReference type="ARBA" id="ARBA00022949"/>
    </source>
</evidence>
<dbReference type="GO" id="GO:0005886">
    <property type="term" value="C:plasma membrane"/>
    <property type="evidence" value="ECO:0007669"/>
    <property type="project" value="UniProtKB-SubCell"/>
</dbReference>
<evidence type="ECO:0000256" key="15">
    <source>
        <dbReference type="PROSITE-ProRule" id="PRU00043"/>
    </source>
</evidence>
<dbReference type="FunFam" id="2.60.40.60:FF:000083">
    <property type="entry name" value="Desmoglein 1"/>
    <property type="match status" value="1"/>
</dbReference>
<reference evidence="20" key="1">
    <citation type="thesis" date="2020" institute="ProQuest LLC" country="789 East Eisenhower Parkway, Ann Arbor, MI, USA">
        <title>Comparative Genomics and Chromosome Evolution.</title>
        <authorList>
            <person name="Mudd A.B."/>
        </authorList>
    </citation>
    <scope>NUCLEOTIDE SEQUENCE</scope>
    <source>
        <strain evidence="20">237g6f4</strain>
        <tissue evidence="20">Blood</tissue>
    </source>
</reference>
<evidence type="ECO:0000256" key="14">
    <source>
        <dbReference type="ARBA" id="ARBA00023180"/>
    </source>
</evidence>
<dbReference type="EMBL" id="WNYA01000005">
    <property type="protein sequence ID" value="KAG8570972.1"/>
    <property type="molecule type" value="Genomic_DNA"/>
</dbReference>
<keyword evidence="14" id="KW-0325">Glycoprotein</keyword>
<feature type="domain" description="Cadherin" evidence="19">
    <location>
        <begin position="410"/>
        <end position="519"/>
    </location>
</feature>
<evidence type="ECO:0000256" key="18">
    <source>
        <dbReference type="SAM" id="Phobius"/>
    </source>
</evidence>
<gene>
    <name evidence="20" type="ORF">GDO81_011489</name>
</gene>
<keyword evidence="21" id="KW-1185">Reference proteome</keyword>
<evidence type="ECO:0000256" key="17">
    <source>
        <dbReference type="RuleBase" id="RU004358"/>
    </source>
</evidence>
<dbReference type="SUPFAM" id="SSF49313">
    <property type="entry name" value="Cadherin-like"/>
    <property type="match status" value="5"/>
</dbReference>
<keyword evidence="7" id="KW-0732">Signal</keyword>
<keyword evidence="8" id="KW-0677">Repeat</keyword>
<dbReference type="InterPro" id="IPR015919">
    <property type="entry name" value="Cadherin-like_sf"/>
</dbReference>
<keyword evidence="4" id="KW-0165">Cleavage on pair of basic residues</keyword>
<dbReference type="Pfam" id="PF01049">
    <property type="entry name" value="CADH_Y-type_LIR"/>
    <property type="match status" value="1"/>
</dbReference>
<dbReference type="InterPro" id="IPR020894">
    <property type="entry name" value="Cadherin_CS"/>
</dbReference>
<evidence type="ECO:0000256" key="16">
    <source>
        <dbReference type="RuleBase" id="RU003318"/>
    </source>
</evidence>
<dbReference type="CDD" id="cd11304">
    <property type="entry name" value="Cadherin_repeat"/>
    <property type="match status" value="4"/>
</dbReference>
<dbReference type="FunFam" id="4.10.900.10:FF:000003">
    <property type="entry name" value="Desmoglein 1"/>
    <property type="match status" value="1"/>
</dbReference>
<dbReference type="PANTHER" id="PTHR24025:SF1">
    <property type="entry name" value="DESMOGLEIN-2"/>
    <property type="match status" value="1"/>
</dbReference>
<dbReference type="AlphaFoldDB" id="A0AAV7BED5"/>
<evidence type="ECO:0000313" key="21">
    <source>
        <dbReference type="Proteomes" id="UP000824782"/>
    </source>
</evidence>
<accession>A0AAV7BED5</accession>
<dbReference type="GO" id="GO:0005509">
    <property type="term" value="F:calcium ion binding"/>
    <property type="evidence" value="ECO:0007669"/>
    <property type="project" value="UniProtKB-UniRule"/>
</dbReference>
<feature type="transmembrane region" description="Helical" evidence="18">
    <location>
        <begin position="631"/>
        <end position="655"/>
    </location>
</feature>
<evidence type="ECO:0000256" key="10">
    <source>
        <dbReference type="ARBA" id="ARBA00022889"/>
    </source>
</evidence>
<dbReference type="Pfam" id="PF00028">
    <property type="entry name" value="Cadherin"/>
    <property type="match status" value="4"/>
</dbReference>
<dbReference type="FunFam" id="2.60.40.60:FF:000068">
    <property type="entry name" value="Desmoglein 1"/>
    <property type="match status" value="1"/>
</dbReference>
<keyword evidence="6" id="KW-0479">Metal-binding</keyword>
<evidence type="ECO:0000256" key="8">
    <source>
        <dbReference type="ARBA" id="ARBA00022737"/>
    </source>
</evidence>
<evidence type="ECO:0000256" key="5">
    <source>
        <dbReference type="ARBA" id="ARBA00022692"/>
    </source>
</evidence>
<dbReference type="PROSITE" id="PS50268">
    <property type="entry name" value="CADHERIN_2"/>
    <property type="match status" value="4"/>
</dbReference>
<feature type="domain" description="Cadherin" evidence="19">
    <location>
        <begin position="165"/>
        <end position="275"/>
    </location>
</feature>
<feature type="transmembrane region" description="Helical" evidence="18">
    <location>
        <begin position="6"/>
        <end position="28"/>
    </location>
</feature>
<dbReference type="FunFam" id="2.60.40.60:FF:000011">
    <property type="entry name" value="Cadherin 1"/>
    <property type="match status" value="1"/>
</dbReference>
<keyword evidence="12 18" id="KW-1133">Transmembrane helix</keyword>
<name>A0AAV7BED5_ENGPU</name>
<dbReference type="PANTHER" id="PTHR24025">
    <property type="entry name" value="DESMOGLEIN FAMILY MEMBER"/>
    <property type="match status" value="1"/>
</dbReference>
<dbReference type="InterPro" id="IPR050971">
    <property type="entry name" value="Cadherin-domain_protein"/>
</dbReference>
<evidence type="ECO:0000256" key="3">
    <source>
        <dbReference type="ARBA" id="ARBA00022475"/>
    </source>
</evidence>
<dbReference type="Proteomes" id="UP000824782">
    <property type="component" value="Unassembled WGS sequence"/>
</dbReference>
<evidence type="ECO:0000256" key="9">
    <source>
        <dbReference type="ARBA" id="ARBA00022837"/>
    </source>
</evidence>
<dbReference type="Gene3D" id="2.60.40.60">
    <property type="entry name" value="Cadherins"/>
    <property type="match status" value="5"/>
</dbReference>
<comment type="subcellular location">
    <subcellularLocation>
        <location evidence="2">Cell junction</location>
        <location evidence="2">Desmosome</location>
    </subcellularLocation>
    <subcellularLocation>
        <location evidence="1 16">Cell membrane</location>
        <topology evidence="1 16">Single-pass type I membrane protein</topology>
    </subcellularLocation>
</comment>
<evidence type="ECO:0000259" key="19">
    <source>
        <dbReference type="PROSITE" id="PS50268"/>
    </source>
</evidence>
<protein>
    <recommendedName>
        <fullName evidence="19">Cadherin domain-containing protein</fullName>
    </recommendedName>
</protein>
<keyword evidence="9 15" id="KW-0106">Calcium</keyword>